<dbReference type="Pfam" id="PF24681">
    <property type="entry name" value="Kelch_KLHDC2_KLHL20_DRC7"/>
    <property type="match status" value="1"/>
</dbReference>
<name>D8U9B6_VOLCA</name>
<dbReference type="GeneID" id="9616228"/>
<proteinExistence type="predicted"/>
<dbReference type="InterPro" id="IPR015915">
    <property type="entry name" value="Kelch-typ_b-propeller"/>
</dbReference>
<evidence type="ECO:0000256" key="2">
    <source>
        <dbReference type="ARBA" id="ARBA00022737"/>
    </source>
</evidence>
<dbReference type="STRING" id="3068.D8U9B6"/>
<dbReference type="InterPro" id="IPR011043">
    <property type="entry name" value="Gal_Oxase/kelch_b-propeller"/>
</dbReference>
<dbReference type="KEGG" id="vcn:VOLCADRAFT_106727"/>
<evidence type="ECO:0000313" key="4">
    <source>
        <dbReference type="Proteomes" id="UP000001058"/>
    </source>
</evidence>
<dbReference type="SUPFAM" id="SSF50965">
    <property type="entry name" value="Galactose oxidase, central domain"/>
    <property type="match status" value="1"/>
</dbReference>
<reference evidence="3 4" key="1">
    <citation type="journal article" date="2010" name="Science">
        <title>Genomic analysis of organismal complexity in the multicellular green alga Volvox carteri.</title>
        <authorList>
            <person name="Prochnik S.E."/>
            <person name="Umen J."/>
            <person name="Nedelcu A.M."/>
            <person name="Hallmann A."/>
            <person name="Miller S.M."/>
            <person name="Nishii I."/>
            <person name="Ferris P."/>
            <person name="Kuo A."/>
            <person name="Mitros T."/>
            <person name="Fritz-Laylin L.K."/>
            <person name="Hellsten U."/>
            <person name="Chapman J."/>
            <person name="Simakov O."/>
            <person name="Rensing S.A."/>
            <person name="Terry A."/>
            <person name="Pangilinan J."/>
            <person name="Kapitonov V."/>
            <person name="Jurka J."/>
            <person name="Salamov A."/>
            <person name="Shapiro H."/>
            <person name="Schmutz J."/>
            <person name="Grimwood J."/>
            <person name="Lindquist E."/>
            <person name="Lucas S."/>
            <person name="Grigoriev I.V."/>
            <person name="Schmitt R."/>
            <person name="Kirk D."/>
            <person name="Rokhsar D.S."/>
        </authorList>
    </citation>
    <scope>NUCLEOTIDE SEQUENCE [LARGE SCALE GENOMIC DNA]</scope>
    <source>
        <strain evidence="4">f. Nagariensis / Eve</strain>
    </source>
</reference>
<protein>
    <recommendedName>
        <fullName evidence="5">Galactose oxidase</fullName>
    </recommendedName>
</protein>
<dbReference type="PANTHER" id="PTHR46093">
    <property type="entry name" value="ACYL-COA-BINDING DOMAIN-CONTAINING PROTEIN 5"/>
    <property type="match status" value="1"/>
</dbReference>
<evidence type="ECO:0008006" key="5">
    <source>
        <dbReference type="Google" id="ProtNLM"/>
    </source>
</evidence>
<dbReference type="RefSeq" id="XP_002955259.1">
    <property type="nucleotide sequence ID" value="XM_002955213.1"/>
</dbReference>
<dbReference type="InParanoid" id="D8U9B6"/>
<dbReference type="Gene3D" id="2.120.10.80">
    <property type="entry name" value="Kelch-type beta propeller"/>
    <property type="match status" value="2"/>
</dbReference>
<gene>
    <name evidence="3" type="ORF">VOLCADRAFT_106727</name>
</gene>
<evidence type="ECO:0000313" key="3">
    <source>
        <dbReference type="EMBL" id="EFJ43778.1"/>
    </source>
</evidence>
<dbReference type="eggNOG" id="KOG0379">
    <property type="taxonomic scope" value="Eukaryota"/>
</dbReference>
<dbReference type="PANTHER" id="PTHR46093:SF18">
    <property type="entry name" value="FIBRONECTIN TYPE-III DOMAIN-CONTAINING PROTEIN"/>
    <property type="match status" value="1"/>
</dbReference>
<dbReference type="InterPro" id="IPR006652">
    <property type="entry name" value="Kelch_1"/>
</dbReference>
<accession>D8U9B6</accession>
<organism evidence="4">
    <name type="scientific">Volvox carteri f. nagariensis</name>
    <dbReference type="NCBI Taxonomy" id="3068"/>
    <lineage>
        <taxon>Eukaryota</taxon>
        <taxon>Viridiplantae</taxon>
        <taxon>Chlorophyta</taxon>
        <taxon>core chlorophytes</taxon>
        <taxon>Chlorophyceae</taxon>
        <taxon>CS clade</taxon>
        <taxon>Chlamydomonadales</taxon>
        <taxon>Volvocaceae</taxon>
        <taxon>Volvox</taxon>
    </lineage>
</organism>
<keyword evidence="2" id="KW-0677">Repeat</keyword>
<keyword evidence="4" id="KW-1185">Reference proteome</keyword>
<dbReference type="EMBL" id="GL378370">
    <property type="protein sequence ID" value="EFJ43778.1"/>
    <property type="molecule type" value="Genomic_DNA"/>
</dbReference>
<sequence>MGHLKVSFTPQPRRGPTLEAWTFSAADGGRWHPLEYAPGSSLPQPRLTSQAALVGDELWLVGGWDPSAGPGMPQFLNDVWALDLRSCSWRRVQLEPAAEGQELPPISRFALAALPDGRLVLHTHRCDDHVLVLNPSAASGLAVTTAAATMSGDPRQAPPGGAILSRQSVYGALPGEEQQQSEAVTSTGAGGSTALYMYGGAPQSGPMYDDLWMLDTGSMTWRQLHPEGPTPHARCSHISGACSGGSGVTGRYLIFIGGSYYALTGQLQPRDDVILYDTQTNRWLEAEVEGTQPSPRNAAIMVPLRTKGCDNSGDGGCDRFVLHGGWWPFVETYDDTYIVTVTSVDGRK</sequence>
<dbReference type="Pfam" id="PF01344">
    <property type="entry name" value="Kelch_1"/>
    <property type="match status" value="1"/>
</dbReference>
<dbReference type="OrthoDB" id="10251809at2759"/>
<evidence type="ECO:0000256" key="1">
    <source>
        <dbReference type="ARBA" id="ARBA00022441"/>
    </source>
</evidence>
<keyword evidence="1" id="KW-0880">Kelch repeat</keyword>
<dbReference type="Proteomes" id="UP000001058">
    <property type="component" value="Unassembled WGS sequence"/>
</dbReference>
<dbReference type="AlphaFoldDB" id="D8U9B6"/>